<name>A0ABN1SYG6_9ACTN</name>
<proteinExistence type="predicted"/>
<protein>
    <submittedName>
        <fullName evidence="2">Uncharacterized protein</fullName>
    </submittedName>
</protein>
<accession>A0ABN1SYG6</accession>
<evidence type="ECO:0000313" key="3">
    <source>
        <dbReference type="Proteomes" id="UP001501072"/>
    </source>
</evidence>
<organism evidence="2 3">
    <name type="scientific">Streptomyces thermogriseus</name>
    <dbReference type="NCBI Taxonomy" id="75292"/>
    <lineage>
        <taxon>Bacteria</taxon>
        <taxon>Bacillati</taxon>
        <taxon>Actinomycetota</taxon>
        <taxon>Actinomycetes</taxon>
        <taxon>Kitasatosporales</taxon>
        <taxon>Streptomycetaceae</taxon>
        <taxon>Streptomyces</taxon>
    </lineage>
</organism>
<reference evidence="2 3" key="1">
    <citation type="journal article" date="2019" name="Int. J. Syst. Evol. Microbiol.">
        <title>The Global Catalogue of Microorganisms (GCM) 10K type strain sequencing project: providing services to taxonomists for standard genome sequencing and annotation.</title>
        <authorList>
            <consortium name="The Broad Institute Genomics Platform"/>
            <consortium name="The Broad Institute Genome Sequencing Center for Infectious Disease"/>
            <person name="Wu L."/>
            <person name="Ma J."/>
        </authorList>
    </citation>
    <scope>NUCLEOTIDE SEQUENCE [LARGE SCALE GENOMIC DNA]</scope>
    <source>
        <strain evidence="2 3">JCM 11269</strain>
    </source>
</reference>
<keyword evidence="3" id="KW-1185">Reference proteome</keyword>
<gene>
    <name evidence="2" type="ORF">GCM10009564_21550</name>
</gene>
<feature type="region of interest" description="Disordered" evidence="1">
    <location>
        <begin position="1"/>
        <end position="63"/>
    </location>
</feature>
<evidence type="ECO:0000313" key="2">
    <source>
        <dbReference type="EMBL" id="GAA1008603.1"/>
    </source>
</evidence>
<feature type="compositionally biased region" description="Basic and acidic residues" evidence="1">
    <location>
        <begin position="47"/>
        <end position="63"/>
    </location>
</feature>
<evidence type="ECO:0000256" key="1">
    <source>
        <dbReference type="SAM" id="MobiDB-lite"/>
    </source>
</evidence>
<dbReference type="EMBL" id="BAAAHU010000018">
    <property type="protein sequence ID" value="GAA1008603.1"/>
    <property type="molecule type" value="Genomic_DNA"/>
</dbReference>
<dbReference type="Proteomes" id="UP001501072">
    <property type="component" value="Unassembled WGS sequence"/>
</dbReference>
<sequence length="63" mass="7252">MGMKDKSQGQSGQAQRQGRERPGESREKAGQRTSQPQERGRQGIGGTHDEMRDQDRYNQDYDR</sequence>
<feature type="compositionally biased region" description="Basic and acidic residues" evidence="1">
    <location>
        <begin position="17"/>
        <end position="30"/>
    </location>
</feature>
<comment type="caution">
    <text evidence="2">The sequence shown here is derived from an EMBL/GenBank/DDBJ whole genome shotgun (WGS) entry which is preliminary data.</text>
</comment>